<dbReference type="Gene3D" id="1.10.600.10">
    <property type="entry name" value="Farnesyl Diphosphate Synthase"/>
    <property type="match status" value="1"/>
</dbReference>
<reference evidence="1" key="1">
    <citation type="journal article" date="2014" name="Int. J. Syst. Evol. Microbiol.">
        <title>Complete genome sequence of Corynebacterium casei LMG S-19264T (=DSM 44701T), isolated from a smear-ripened cheese.</title>
        <authorList>
            <consortium name="US DOE Joint Genome Institute (JGI-PGF)"/>
            <person name="Walter F."/>
            <person name="Albersmeier A."/>
            <person name="Kalinowski J."/>
            <person name="Ruckert C."/>
        </authorList>
    </citation>
    <scope>NUCLEOTIDE SEQUENCE</scope>
    <source>
        <strain evidence="1">VKM B-2347</strain>
    </source>
</reference>
<dbReference type="Proteomes" id="UP001143372">
    <property type="component" value="Unassembled WGS sequence"/>
</dbReference>
<evidence type="ECO:0000313" key="2">
    <source>
        <dbReference type="Proteomes" id="UP001143372"/>
    </source>
</evidence>
<dbReference type="InterPro" id="IPR002060">
    <property type="entry name" value="Squ/phyt_synthse"/>
</dbReference>
<name>A0A9W6IZI5_9HYPH</name>
<sequence>MTEAASDPVAALVREFDFGRYAATLFAPAEARPHLLALYAFDIELARVRDLVSEPMVGELRLQWWRDALAEPERADAAAHPVAHALEKAAAFGRLPREALVALVDARVDDLYDDPVPSVAELEGRLGATSSAALRLASLIAAGGSDPGGAASAGYGGVARGLVQLLRRLPRDAARGKLLLPVDRMAALGLRREDVLDAKPTRQLAALAAELRALARKRLAEARLSFRDLDPAAAAAFLPLALLEPELAALDKARSPLEEPPARAHWRTLLRLWRASRRPPPF</sequence>
<organism evidence="1 2">
    <name type="scientific">Hansschlegelia plantiphila</name>
    <dbReference type="NCBI Taxonomy" id="374655"/>
    <lineage>
        <taxon>Bacteria</taxon>
        <taxon>Pseudomonadati</taxon>
        <taxon>Pseudomonadota</taxon>
        <taxon>Alphaproteobacteria</taxon>
        <taxon>Hyphomicrobiales</taxon>
        <taxon>Methylopilaceae</taxon>
        <taxon>Hansschlegelia</taxon>
    </lineage>
</organism>
<protein>
    <submittedName>
        <fullName evidence="1">Phytoene synthase</fullName>
    </submittedName>
</protein>
<dbReference type="Pfam" id="PF00494">
    <property type="entry name" value="SQS_PSY"/>
    <property type="match status" value="1"/>
</dbReference>
<evidence type="ECO:0000313" key="1">
    <source>
        <dbReference type="EMBL" id="GLK67537.1"/>
    </source>
</evidence>
<proteinExistence type="predicted"/>
<reference evidence="1" key="2">
    <citation type="submission" date="2023-01" db="EMBL/GenBank/DDBJ databases">
        <authorList>
            <person name="Sun Q."/>
            <person name="Evtushenko L."/>
        </authorList>
    </citation>
    <scope>NUCLEOTIDE SEQUENCE</scope>
    <source>
        <strain evidence="1">VKM B-2347</strain>
    </source>
</reference>
<comment type="caution">
    <text evidence="1">The sequence shown here is derived from an EMBL/GenBank/DDBJ whole genome shotgun (WGS) entry which is preliminary data.</text>
</comment>
<dbReference type="GO" id="GO:0016765">
    <property type="term" value="F:transferase activity, transferring alkyl or aryl (other than methyl) groups"/>
    <property type="evidence" value="ECO:0007669"/>
    <property type="project" value="UniProtKB-ARBA"/>
</dbReference>
<dbReference type="EMBL" id="BSFI01000006">
    <property type="protein sequence ID" value="GLK67537.1"/>
    <property type="molecule type" value="Genomic_DNA"/>
</dbReference>
<dbReference type="RefSeq" id="WP_271167788.1">
    <property type="nucleotide sequence ID" value="NZ_BSFI01000006.1"/>
</dbReference>
<dbReference type="SUPFAM" id="SSF48576">
    <property type="entry name" value="Terpenoid synthases"/>
    <property type="match status" value="1"/>
</dbReference>
<dbReference type="PANTHER" id="PTHR31480">
    <property type="entry name" value="BIFUNCTIONAL LYCOPENE CYCLASE/PHYTOENE SYNTHASE"/>
    <property type="match status" value="1"/>
</dbReference>
<accession>A0A9W6IZI5</accession>
<keyword evidence="2" id="KW-1185">Reference proteome</keyword>
<dbReference type="AlphaFoldDB" id="A0A9W6IZI5"/>
<dbReference type="InterPro" id="IPR008949">
    <property type="entry name" value="Isoprenoid_synthase_dom_sf"/>
</dbReference>
<gene>
    <name evidence="1" type="ORF">GCM10008179_11750</name>
</gene>